<keyword evidence="1" id="KW-0812">Transmembrane</keyword>
<gene>
    <name evidence="2" type="ORF">ECPE_LOCUS9618</name>
</gene>
<dbReference type="Proteomes" id="UP000272942">
    <property type="component" value="Unassembled WGS sequence"/>
</dbReference>
<reference evidence="4" key="1">
    <citation type="submission" date="2016-06" db="UniProtKB">
        <authorList>
            <consortium name="WormBaseParasite"/>
        </authorList>
    </citation>
    <scope>IDENTIFICATION</scope>
</reference>
<keyword evidence="3" id="KW-1185">Reference proteome</keyword>
<reference evidence="2 3" key="2">
    <citation type="submission" date="2018-11" db="EMBL/GenBank/DDBJ databases">
        <authorList>
            <consortium name="Pathogen Informatics"/>
        </authorList>
    </citation>
    <scope>NUCLEOTIDE SEQUENCE [LARGE SCALE GENOMIC DNA]</scope>
    <source>
        <strain evidence="2 3">Egypt</strain>
    </source>
</reference>
<name>A0A183ARN3_9TREM</name>
<evidence type="ECO:0000313" key="3">
    <source>
        <dbReference type="Proteomes" id="UP000272942"/>
    </source>
</evidence>
<keyword evidence="1" id="KW-1133">Transmembrane helix</keyword>
<organism evidence="4">
    <name type="scientific">Echinostoma caproni</name>
    <dbReference type="NCBI Taxonomy" id="27848"/>
    <lineage>
        <taxon>Eukaryota</taxon>
        <taxon>Metazoa</taxon>
        <taxon>Spiralia</taxon>
        <taxon>Lophotrochozoa</taxon>
        <taxon>Platyhelminthes</taxon>
        <taxon>Trematoda</taxon>
        <taxon>Digenea</taxon>
        <taxon>Plagiorchiida</taxon>
        <taxon>Echinostomata</taxon>
        <taxon>Echinostomatoidea</taxon>
        <taxon>Echinostomatidae</taxon>
        <taxon>Echinostoma</taxon>
    </lineage>
</organism>
<dbReference type="WBParaSite" id="ECPE_0000964801-mRNA-1">
    <property type="protein sequence ID" value="ECPE_0000964801-mRNA-1"/>
    <property type="gene ID" value="ECPE_0000964801"/>
</dbReference>
<keyword evidence="1" id="KW-0472">Membrane</keyword>
<evidence type="ECO:0000313" key="4">
    <source>
        <dbReference type="WBParaSite" id="ECPE_0000964801-mRNA-1"/>
    </source>
</evidence>
<feature type="transmembrane region" description="Helical" evidence="1">
    <location>
        <begin position="6"/>
        <end position="26"/>
    </location>
</feature>
<feature type="transmembrane region" description="Helical" evidence="1">
    <location>
        <begin position="38"/>
        <end position="64"/>
    </location>
</feature>
<proteinExistence type="predicted"/>
<dbReference type="AlphaFoldDB" id="A0A183ARN3"/>
<dbReference type="EMBL" id="UZAN01047697">
    <property type="protein sequence ID" value="VDP85679.1"/>
    <property type="molecule type" value="Genomic_DNA"/>
</dbReference>
<protein>
    <submittedName>
        <fullName evidence="4">Transmembrane protein</fullName>
    </submittedName>
</protein>
<accession>A0A183ARN3</accession>
<evidence type="ECO:0000256" key="1">
    <source>
        <dbReference type="SAM" id="Phobius"/>
    </source>
</evidence>
<evidence type="ECO:0000313" key="2">
    <source>
        <dbReference type="EMBL" id="VDP85679.1"/>
    </source>
</evidence>
<sequence>MVLGTVLLWLAFAALLAVGIALIVHFKKEELQENAPRIGGIVCVCLSVPCLITGAIMIHAVVLVKEAIDETNHPKLFRTEELRDVSLFHRSQCSKLFDQSLNQSCEVWF</sequence>